<evidence type="ECO:0000259" key="3">
    <source>
        <dbReference type="PROSITE" id="PS50850"/>
    </source>
</evidence>
<proteinExistence type="predicted"/>
<dbReference type="AlphaFoldDB" id="A0A7S0CLB8"/>
<keyword evidence="2" id="KW-0472">Membrane</keyword>
<sequence length="220" mass="23539">MAAIFFNAVVVVIVQYLLQSFANANVLLVLGELMGGDNDDGSVKRSAIPLIAGAIVLAQATMTVVTALADRMTQKGYGRKVLFIAGLVTLPIRCAATIYVRNSGDGFLLSTQIFDGIGAGLFNLMHPYIVADITWGSGRFNLVMGLTTSCFGLGATLSNFLGQLVVEKLGHVASLSGSLVISVIPIVIFVLFMPETKDLRLAKENKLENTTYELSYKNIT</sequence>
<dbReference type="PANTHER" id="PTHR23539:SF1">
    <property type="entry name" value="MAJOR FACILITATOR SUPERFAMILY (MFS) PROFILE DOMAIN-CONTAINING PROTEIN"/>
    <property type="match status" value="1"/>
</dbReference>
<dbReference type="Pfam" id="PF07690">
    <property type="entry name" value="MFS_1"/>
    <property type="match status" value="1"/>
</dbReference>
<name>A0A7S0CLB8_9STRA</name>
<feature type="transmembrane region" description="Helical" evidence="2">
    <location>
        <begin position="172"/>
        <end position="193"/>
    </location>
</feature>
<dbReference type="SUPFAM" id="SSF103473">
    <property type="entry name" value="MFS general substrate transporter"/>
    <property type="match status" value="1"/>
</dbReference>
<dbReference type="GO" id="GO:0022857">
    <property type="term" value="F:transmembrane transporter activity"/>
    <property type="evidence" value="ECO:0007669"/>
    <property type="project" value="InterPro"/>
</dbReference>
<feature type="transmembrane region" description="Helical" evidence="2">
    <location>
        <begin position="142"/>
        <end position="166"/>
    </location>
</feature>
<protein>
    <recommendedName>
        <fullName evidence="3">Major facilitator superfamily (MFS) profile domain-containing protein</fullName>
    </recommendedName>
</protein>
<evidence type="ECO:0000256" key="1">
    <source>
        <dbReference type="ARBA" id="ARBA00004141"/>
    </source>
</evidence>
<dbReference type="InterPro" id="IPR020846">
    <property type="entry name" value="MFS_dom"/>
</dbReference>
<dbReference type="PANTHER" id="PTHR23539">
    <property type="entry name" value="MFS TRANSPORTER"/>
    <property type="match status" value="1"/>
</dbReference>
<dbReference type="InterPro" id="IPR036259">
    <property type="entry name" value="MFS_trans_sf"/>
</dbReference>
<feature type="transmembrane region" description="Helical" evidence="2">
    <location>
        <begin position="81"/>
        <end position="100"/>
    </location>
</feature>
<gene>
    <name evidence="4" type="ORF">PINE0816_LOCUS23435</name>
</gene>
<dbReference type="EMBL" id="HBEL01051076">
    <property type="protein sequence ID" value="CAD8427270.1"/>
    <property type="molecule type" value="Transcribed_RNA"/>
</dbReference>
<dbReference type="GO" id="GO:0016020">
    <property type="term" value="C:membrane"/>
    <property type="evidence" value="ECO:0007669"/>
    <property type="project" value="UniProtKB-SubCell"/>
</dbReference>
<comment type="subcellular location">
    <subcellularLocation>
        <location evidence="1">Membrane</location>
        <topology evidence="1">Multi-pass membrane protein</topology>
    </subcellularLocation>
</comment>
<organism evidence="4">
    <name type="scientific">Proboscia inermis</name>
    <dbReference type="NCBI Taxonomy" id="420281"/>
    <lineage>
        <taxon>Eukaryota</taxon>
        <taxon>Sar</taxon>
        <taxon>Stramenopiles</taxon>
        <taxon>Ochrophyta</taxon>
        <taxon>Bacillariophyta</taxon>
        <taxon>Coscinodiscophyceae</taxon>
        <taxon>Rhizosoleniophycidae</taxon>
        <taxon>Rhizosoleniales</taxon>
        <taxon>Rhizosoleniaceae</taxon>
        <taxon>Proboscia</taxon>
    </lineage>
</organism>
<keyword evidence="2" id="KW-0812">Transmembrane</keyword>
<reference evidence="4" key="1">
    <citation type="submission" date="2021-01" db="EMBL/GenBank/DDBJ databases">
        <authorList>
            <person name="Corre E."/>
            <person name="Pelletier E."/>
            <person name="Niang G."/>
            <person name="Scheremetjew M."/>
            <person name="Finn R."/>
            <person name="Kale V."/>
            <person name="Holt S."/>
            <person name="Cochrane G."/>
            <person name="Meng A."/>
            <person name="Brown T."/>
            <person name="Cohen L."/>
        </authorList>
    </citation>
    <scope>NUCLEOTIDE SEQUENCE</scope>
    <source>
        <strain evidence="4">CCAP1064/1</strain>
    </source>
</reference>
<dbReference type="Gene3D" id="1.20.1250.20">
    <property type="entry name" value="MFS general substrate transporter like domains"/>
    <property type="match status" value="1"/>
</dbReference>
<accession>A0A7S0CLB8</accession>
<dbReference type="PROSITE" id="PS50850">
    <property type="entry name" value="MFS"/>
    <property type="match status" value="1"/>
</dbReference>
<feature type="transmembrane region" description="Helical" evidence="2">
    <location>
        <begin position="48"/>
        <end position="69"/>
    </location>
</feature>
<dbReference type="InterPro" id="IPR011701">
    <property type="entry name" value="MFS"/>
</dbReference>
<evidence type="ECO:0000313" key="4">
    <source>
        <dbReference type="EMBL" id="CAD8427270.1"/>
    </source>
</evidence>
<evidence type="ECO:0000256" key="2">
    <source>
        <dbReference type="SAM" id="Phobius"/>
    </source>
</evidence>
<feature type="domain" description="Major facilitator superfamily (MFS) profile" evidence="3">
    <location>
        <begin position="1"/>
        <end position="220"/>
    </location>
</feature>
<keyword evidence="2" id="KW-1133">Transmembrane helix</keyword>